<dbReference type="AlphaFoldDB" id="A0A9X3DA09"/>
<dbReference type="InterPro" id="IPR033749">
    <property type="entry name" value="Polyprenyl_synt_CS"/>
</dbReference>
<keyword evidence="6" id="KW-0460">Magnesium</keyword>
<evidence type="ECO:0000256" key="2">
    <source>
        <dbReference type="ARBA" id="ARBA00005128"/>
    </source>
</evidence>
<dbReference type="PROSITE" id="PS00723">
    <property type="entry name" value="POLYPRENYL_SYNTHASE_1"/>
    <property type="match status" value="1"/>
</dbReference>
<comment type="caution">
    <text evidence="8">The sequence shown here is derived from an EMBL/GenBank/DDBJ whole genome shotgun (WGS) entry which is preliminary data.</text>
</comment>
<evidence type="ECO:0000313" key="9">
    <source>
        <dbReference type="Proteomes" id="UP001143347"/>
    </source>
</evidence>
<reference evidence="8" key="1">
    <citation type="submission" date="2022-10" db="EMBL/GenBank/DDBJ databases">
        <title>WGS of marine actinomycetes from Thailand.</title>
        <authorList>
            <person name="Thawai C."/>
        </authorList>
    </citation>
    <scope>NUCLEOTIDE SEQUENCE</scope>
    <source>
        <strain evidence="8">SW21</strain>
    </source>
</reference>
<keyword evidence="4 7" id="KW-0808">Transferase</keyword>
<comment type="similarity">
    <text evidence="3 7">Belongs to the FPP/GGPP synthase family.</text>
</comment>
<dbReference type="EMBL" id="JAPKFM010000033">
    <property type="protein sequence ID" value="MCX2966799.1"/>
    <property type="molecule type" value="Genomic_DNA"/>
</dbReference>
<comment type="cofactor">
    <cofactor evidence="1">
        <name>Mg(2+)</name>
        <dbReference type="ChEBI" id="CHEBI:18420"/>
    </cofactor>
</comment>
<evidence type="ECO:0000256" key="3">
    <source>
        <dbReference type="ARBA" id="ARBA00006706"/>
    </source>
</evidence>
<name>A0A9X3DA09_9ACTN</name>
<dbReference type="PANTHER" id="PTHR12001">
    <property type="entry name" value="GERANYLGERANYL PYROPHOSPHATE SYNTHASE"/>
    <property type="match status" value="1"/>
</dbReference>
<dbReference type="InterPro" id="IPR000092">
    <property type="entry name" value="Polyprenyl_synt"/>
</dbReference>
<dbReference type="Proteomes" id="UP001143347">
    <property type="component" value="Unassembled WGS sequence"/>
</dbReference>
<comment type="pathway">
    <text evidence="2">Isoprenoid biosynthesis.</text>
</comment>
<gene>
    <name evidence="8" type="ORF">OSB52_22235</name>
</gene>
<proteinExistence type="inferred from homology"/>
<dbReference type="Gene3D" id="1.10.600.10">
    <property type="entry name" value="Farnesyl Diphosphate Synthase"/>
    <property type="match status" value="1"/>
</dbReference>
<dbReference type="RefSeq" id="WP_266063553.1">
    <property type="nucleotide sequence ID" value="NZ_JAPKFM010000033.1"/>
</dbReference>
<protein>
    <submittedName>
        <fullName evidence="8">Polyprenyl synthetase family protein</fullName>
    </submittedName>
</protein>
<dbReference type="Pfam" id="PF00348">
    <property type="entry name" value="polyprenyl_synt"/>
    <property type="match status" value="1"/>
</dbReference>
<dbReference type="GO" id="GO:0004659">
    <property type="term" value="F:prenyltransferase activity"/>
    <property type="evidence" value="ECO:0007669"/>
    <property type="project" value="InterPro"/>
</dbReference>
<evidence type="ECO:0000256" key="7">
    <source>
        <dbReference type="RuleBase" id="RU004466"/>
    </source>
</evidence>
<evidence type="ECO:0000256" key="6">
    <source>
        <dbReference type="ARBA" id="ARBA00022842"/>
    </source>
</evidence>
<keyword evidence="5" id="KW-0479">Metal-binding</keyword>
<keyword evidence="9" id="KW-1185">Reference proteome</keyword>
<organism evidence="8 9">
    <name type="scientific">Gordonia aquimaris</name>
    <dbReference type="NCBI Taxonomy" id="2984863"/>
    <lineage>
        <taxon>Bacteria</taxon>
        <taxon>Bacillati</taxon>
        <taxon>Actinomycetota</taxon>
        <taxon>Actinomycetes</taxon>
        <taxon>Mycobacteriales</taxon>
        <taxon>Gordoniaceae</taxon>
        <taxon>Gordonia</taxon>
    </lineage>
</organism>
<evidence type="ECO:0000256" key="5">
    <source>
        <dbReference type="ARBA" id="ARBA00022723"/>
    </source>
</evidence>
<dbReference type="SUPFAM" id="SSF48576">
    <property type="entry name" value="Terpenoid synthases"/>
    <property type="match status" value="1"/>
</dbReference>
<evidence type="ECO:0000256" key="4">
    <source>
        <dbReference type="ARBA" id="ARBA00022679"/>
    </source>
</evidence>
<dbReference type="GO" id="GO:0008299">
    <property type="term" value="P:isoprenoid biosynthetic process"/>
    <property type="evidence" value="ECO:0007669"/>
    <property type="project" value="InterPro"/>
</dbReference>
<evidence type="ECO:0000256" key="1">
    <source>
        <dbReference type="ARBA" id="ARBA00001946"/>
    </source>
</evidence>
<dbReference type="GO" id="GO:0046872">
    <property type="term" value="F:metal ion binding"/>
    <property type="evidence" value="ECO:0007669"/>
    <property type="project" value="UniProtKB-KW"/>
</dbReference>
<dbReference type="SFLD" id="SFLDS00005">
    <property type="entry name" value="Isoprenoid_Synthase_Type_I"/>
    <property type="match status" value="1"/>
</dbReference>
<accession>A0A9X3DA09</accession>
<dbReference type="PANTHER" id="PTHR12001:SF85">
    <property type="entry name" value="SHORT CHAIN ISOPRENYL DIPHOSPHATE SYNTHASE"/>
    <property type="match status" value="1"/>
</dbReference>
<evidence type="ECO:0000313" key="8">
    <source>
        <dbReference type="EMBL" id="MCX2966799.1"/>
    </source>
</evidence>
<sequence length="377" mass="40694">MTPTHTESAPQASGHAADLDRRVRELADSDIAQVGSVLRTQLADHAAVLTGVHPDLRPVSAVLARAGNRGKRLRASFCLWGARGATRGELPPGATQIAAAVELFHLAALIHDDIMDHSDQRRGLSTMHRHFADEHRHNSRIGDADAYGEAVAVLAGDLCLTWSDDILAEGTADLDRITRRQVRRIFSVMRDEAIAGQFLDVDGQTHAVTSATRAELVLRFKSAKYTISHPLRLGAAVAGAPADLLSAYDAIGIAAGEAFQLRDDLLGVIGDPAVTGKPTVDDIREGKRTLLIAWAEENADRIQRRVLDQHLGNPEVTHDGVREVCEVLRDTGAVQRVENRIAELAAQSTELIDASPVDEVTRHALAGLVARCVWRAA</sequence>
<dbReference type="InterPro" id="IPR008949">
    <property type="entry name" value="Isoprenoid_synthase_dom_sf"/>
</dbReference>
<dbReference type="CDD" id="cd00685">
    <property type="entry name" value="Trans_IPPS_HT"/>
    <property type="match status" value="1"/>
</dbReference>